<protein>
    <submittedName>
        <fullName evidence="2">Uncharacterized protein</fullName>
    </submittedName>
</protein>
<evidence type="ECO:0000313" key="3">
    <source>
        <dbReference type="Proteomes" id="UP001348641"/>
    </source>
</evidence>
<accession>A0ABU7KN38</accession>
<evidence type="ECO:0000256" key="1">
    <source>
        <dbReference type="SAM" id="MobiDB-lite"/>
    </source>
</evidence>
<proteinExistence type="predicted"/>
<dbReference type="EMBL" id="JAUUCC010000018">
    <property type="protein sequence ID" value="MEE2050711.1"/>
    <property type="molecule type" value="Genomic_DNA"/>
</dbReference>
<comment type="caution">
    <text evidence="2">The sequence shown here is derived from an EMBL/GenBank/DDBJ whole genome shotgun (WGS) entry which is preliminary data.</text>
</comment>
<name>A0ABU7KN38_9ACTN</name>
<reference evidence="2 3" key="1">
    <citation type="submission" date="2023-07" db="EMBL/GenBank/DDBJ databases">
        <authorList>
            <person name="Girao M."/>
            <person name="Carvalho M.F."/>
        </authorList>
    </citation>
    <scope>NUCLEOTIDE SEQUENCE [LARGE SCALE GENOMIC DNA]</scope>
    <source>
        <strain evidence="2 3">66/93</strain>
    </source>
</reference>
<organism evidence="2 3">
    <name type="scientific">Nocardiopsis tropica</name>
    <dbReference type="NCBI Taxonomy" id="109330"/>
    <lineage>
        <taxon>Bacteria</taxon>
        <taxon>Bacillati</taxon>
        <taxon>Actinomycetota</taxon>
        <taxon>Actinomycetes</taxon>
        <taxon>Streptosporangiales</taxon>
        <taxon>Nocardiopsidaceae</taxon>
        <taxon>Nocardiopsis</taxon>
    </lineage>
</organism>
<sequence>MEFDPAMLADEGSKVLVQEMTRTGWELVKGGFARVFGRGEADEATLAELEASREEVLEEDEELTESVRGMWKVRLRQRLKNDPEAVAELRALLDEIAPEPEGRGNITNIHHGDVRDQAILIQAGNIEGGVHRHTYQGDHVDMRGAKAGGDVIGTQYNDGNRRRKS</sequence>
<feature type="region of interest" description="Disordered" evidence="1">
    <location>
        <begin position="146"/>
        <end position="165"/>
    </location>
</feature>
<evidence type="ECO:0000313" key="2">
    <source>
        <dbReference type="EMBL" id="MEE2050711.1"/>
    </source>
</evidence>
<dbReference type="RefSeq" id="WP_330157905.1">
    <property type="nucleotide sequence ID" value="NZ_BAAAJA010000008.1"/>
</dbReference>
<dbReference type="Proteomes" id="UP001348641">
    <property type="component" value="Unassembled WGS sequence"/>
</dbReference>
<gene>
    <name evidence="2" type="ORF">Q8A49_09390</name>
</gene>